<evidence type="ECO:0000256" key="6">
    <source>
        <dbReference type="ARBA" id="ARBA00022989"/>
    </source>
</evidence>
<evidence type="ECO:0000256" key="1">
    <source>
        <dbReference type="ARBA" id="ARBA00004479"/>
    </source>
</evidence>
<dbReference type="PROSITE" id="PS50268">
    <property type="entry name" value="CADHERIN_2"/>
    <property type="match status" value="1"/>
</dbReference>
<dbReference type="OrthoDB" id="6252479at2759"/>
<keyword evidence="7" id="KW-0472">Membrane</keyword>
<evidence type="ECO:0000256" key="7">
    <source>
        <dbReference type="ARBA" id="ARBA00023136"/>
    </source>
</evidence>
<name>A0A1A6FSH2_NEOLE</name>
<evidence type="ECO:0000256" key="2">
    <source>
        <dbReference type="ARBA" id="ARBA00022692"/>
    </source>
</evidence>
<evidence type="ECO:0000256" key="8">
    <source>
        <dbReference type="PROSITE-ProRule" id="PRU00043"/>
    </source>
</evidence>
<dbReference type="EMBL" id="LZPO01118887">
    <property type="protein sequence ID" value="OBS56903.1"/>
    <property type="molecule type" value="Genomic_DNA"/>
</dbReference>
<dbReference type="Proteomes" id="UP000092124">
    <property type="component" value="Unassembled WGS sequence"/>
</dbReference>
<reference evidence="10 11" key="1">
    <citation type="submission" date="2016-06" db="EMBL/GenBank/DDBJ databases">
        <title>The Draft Genome Sequence and Annotation of the Desert Woodrat Neotoma lepida.</title>
        <authorList>
            <person name="Campbell M."/>
            <person name="Oakeson K.F."/>
            <person name="Yandell M."/>
            <person name="Halpert J.R."/>
            <person name="Dearing D."/>
        </authorList>
    </citation>
    <scope>NUCLEOTIDE SEQUENCE [LARGE SCALE GENOMIC DNA]</scope>
    <source>
        <strain evidence="10">417</strain>
        <tissue evidence="10">Liver</tissue>
    </source>
</reference>
<protein>
    <recommendedName>
        <fullName evidence="9">Cadherin domain-containing protein</fullName>
    </recommendedName>
</protein>
<dbReference type="AlphaFoldDB" id="A0A1A6FSH2"/>
<dbReference type="GO" id="GO:0005911">
    <property type="term" value="C:cell-cell junction"/>
    <property type="evidence" value="ECO:0007669"/>
    <property type="project" value="TreeGrafter"/>
</dbReference>
<evidence type="ECO:0000256" key="5">
    <source>
        <dbReference type="ARBA" id="ARBA00022889"/>
    </source>
</evidence>
<evidence type="ECO:0000256" key="4">
    <source>
        <dbReference type="ARBA" id="ARBA00022837"/>
    </source>
</evidence>
<keyword evidence="2" id="KW-0812">Transmembrane</keyword>
<dbReference type="SUPFAM" id="SSF49313">
    <property type="entry name" value="Cadherin-like"/>
    <property type="match status" value="1"/>
</dbReference>
<dbReference type="PANTHER" id="PTHR24025:SF20">
    <property type="entry name" value="DACHSOUS CADHERIN RELATED 2"/>
    <property type="match status" value="1"/>
</dbReference>
<dbReference type="InterPro" id="IPR015919">
    <property type="entry name" value="Cadherin-like_sf"/>
</dbReference>
<keyword evidence="3" id="KW-0677">Repeat</keyword>
<dbReference type="PANTHER" id="PTHR24025">
    <property type="entry name" value="DESMOGLEIN FAMILY MEMBER"/>
    <property type="match status" value="1"/>
</dbReference>
<evidence type="ECO:0000259" key="9">
    <source>
        <dbReference type="PROSITE" id="PS50268"/>
    </source>
</evidence>
<dbReference type="STRING" id="56216.A0A1A6FSH2"/>
<keyword evidence="4 8" id="KW-0106">Calcium</keyword>
<keyword evidence="11" id="KW-1185">Reference proteome</keyword>
<keyword evidence="6" id="KW-1133">Transmembrane helix</keyword>
<accession>A0A1A6FSH2</accession>
<keyword evidence="5" id="KW-0130">Cell adhesion</keyword>
<evidence type="ECO:0000313" key="11">
    <source>
        <dbReference type="Proteomes" id="UP000092124"/>
    </source>
</evidence>
<dbReference type="GO" id="GO:0016020">
    <property type="term" value="C:membrane"/>
    <property type="evidence" value="ECO:0007669"/>
    <property type="project" value="UniProtKB-SubCell"/>
</dbReference>
<gene>
    <name evidence="10" type="ORF">A6R68_11972</name>
</gene>
<feature type="domain" description="Cadherin" evidence="9">
    <location>
        <begin position="1"/>
        <end position="63"/>
    </location>
</feature>
<dbReference type="InterPro" id="IPR002126">
    <property type="entry name" value="Cadherin-like_dom"/>
</dbReference>
<organism evidence="10 11">
    <name type="scientific">Neotoma lepida</name>
    <name type="common">Desert woodrat</name>
    <dbReference type="NCBI Taxonomy" id="56216"/>
    <lineage>
        <taxon>Eukaryota</taxon>
        <taxon>Metazoa</taxon>
        <taxon>Chordata</taxon>
        <taxon>Craniata</taxon>
        <taxon>Vertebrata</taxon>
        <taxon>Euteleostomi</taxon>
        <taxon>Mammalia</taxon>
        <taxon>Eutheria</taxon>
        <taxon>Euarchontoglires</taxon>
        <taxon>Glires</taxon>
        <taxon>Rodentia</taxon>
        <taxon>Myomorpha</taxon>
        <taxon>Muroidea</taxon>
        <taxon>Cricetidae</taxon>
        <taxon>Neotominae</taxon>
        <taxon>Neotoma</taxon>
    </lineage>
</organism>
<evidence type="ECO:0000313" key="10">
    <source>
        <dbReference type="EMBL" id="OBS56903.1"/>
    </source>
</evidence>
<dbReference type="GO" id="GO:0005509">
    <property type="term" value="F:calcium ion binding"/>
    <property type="evidence" value="ECO:0007669"/>
    <property type="project" value="UniProtKB-UniRule"/>
</dbReference>
<comment type="subcellular location">
    <subcellularLocation>
        <location evidence="1">Membrane</location>
        <topology evidence="1">Single-pass type I membrane protein</topology>
    </subcellularLocation>
</comment>
<sequence>VKATDADAGLYGLVQYSLYDGFQSYEAPPAFQIDPQDGRICVSQDIDREKDPGTFDLLVKAKDGTYVVLAAP</sequence>
<proteinExistence type="predicted"/>
<feature type="non-terminal residue" evidence="10">
    <location>
        <position position="1"/>
    </location>
</feature>
<comment type="caution">
    <text evidence="10">The sequence shown here is derived from an EMBL/GenBank/DDBJ whole genome shotgun (WGS) entry which is preliminary data.</text>
</comment>
<evidence type="ECO:0000256" key="3">
    <source>
        <dbReference type="ARBA" id="ARBA00022737"/>
    </source>
</evidence>
<dbReference type="Gene3D" id="2.60.40.60">
    <property type="entry name" value="Cadherins"/>
    <property type="match status" value="1"/>
</dbReference>
<dbReference type="CDD" id="cd11304">
    <property type="entry name" value="Cadherin_repeat"/>
    <property type="match status" value="1"/>
</dbReference>
<dbReference type="Pfam" id="PF00028">
    <property type="entry name" value="Cadherin"/>
    <property type="match status" value="1"/>
</dbReference>
<dbReference type="GO" id="GO:0007156">
    <property type="term" value="P:homophilic cell adhesion via plasma membrane adhesion molecules"/>
    <property type="evidence" value="ECO:0007669"/>
    <property type="project" value="InterPro"/>
</dbReference>
<dbReference type="InterPro" id="IPR050971">
    <property type="entry name" value="Cadherin-domain_protein"/>
</dbReference>